<evidence type="ECO:0000313" key="1">
    <source>
        <dbReference type="EMBL" id="THV06994.1"/>
    </source>
</evidence>
<dbReference type="Proteomes" id="UP000297245">
    <property type="component" value="Unassembled WGS sequence"/>
</dbReference>
<sequence>MPTVLPQELVDYILDFLHTSVPSLTSSSLVCHAWLPTTRYHLFRTPVLYQVSFGRSPKDNTAPFLHLLDSPLCTFRHTIQGCVLNIQRKTVLRRCVDALAKHATLTGTLLITHWLGDIDLTNDLQIPHKFSSIQSFVYSTLGDTWSGNLAQLIVSLPHLESLSIFTNIRKDMHGTLPIQGQQQQVVLPNLRKLRLRMSNPSELLHWMLLLPGYTPQIETLDIIVYNNISTGWGLVGALAPFLVANSNTLKCLSLKLQYNLDLQLHHGSEHKVIQSLDIGSLLNLRHLTLQTHDIDALCQTATSFLDGRPHALELLTLNLVPVISREWSYDETHTRARLREYLDQKYTSKVMLLHIHVLCPIHGHVPSDEDKFVKAQNLLVDILPVWENMGKLRVGTVQGEQWQTDSLEKINKTIWGCPTVPFTRVLTRIGTL</sequence>
<evidence type="ECO:0008006" key="3">
    <source>
        <dbReference type="Google" id="ProtNLM"/>
    </source>
</evidence>
<protein>
    <recommendedName>
        <fullName evidence="3">F-box domain-containing protein</fullName>
    </recommendedName>
</protein>
<accession>A0A4S8MWY7</accession>
<dbReference type="EMBL" id="ML179040">
    <property type="protein sequence ID" value="THV06994.1"/>
    <property type="molecule type" value="Genomic_DNA"/>
</dbReference>
<gene>
    <name evidence="1" type="ORF">K435DRAFT_960211</name>
</gene>
<name>A0A4S8MWY7_DENBC</name>
<proteinExistence type="predicted"/>
<reference evidence="1 2" key="1">
    <citation type="journal article" date="2019" name="Nat. Ecol. Evol.">
        <title>Megaphylogeny resolves global patterns of mushroom evolution.</title>
        <authorList>
            <person name="Varga T."/>
            <person name="Krizsan K."/>
            <person name="Foldi C."/>
            <person name="Dima B."/>
            <person name="Sanchez-Garcia M."/>
            <person name="Sanchez-Ramirez S."/>
            <person name="Szollosi G.J."/>
            <person name="Szarkandi J.G."/>
            <person name="Papp V."/>
            <person name="Albert L."/>
            <person name="Andreopoulos W."/>
            <person name="Angelini C."/>
            <person name="Antonin V."/>
            <person name="Barry K.W."/>
            <person name="Bougher N.L."/>
            <person name="Buchanan P."/>
            <person name="Buyck B."/>
            <person name="Bense V."/>
            <person name="Catcheside P."/>
            <person name="Chovatia M."/>
            <person name="Cooper J."/>
            <person name="Damon W."/>
            <person name="Desjardin D."/>
            <person name="Finy P."/>
            <person name="Geml J."/>
            <person name="Haridas S."/>
            <person name="Hughes K."/>
            <person name="Justo A."/>
            <person name="Karasinski D."/>
            <person name="Kautmanova I."/>
            <person name="Kiss B."/>
            <person name="Kocsube S."/>
            <person name="Kotiranta H."/>
            <person name="LaButti K.M."/>
            <person name="Lechner B.E."/>
            <person name="Liimatainen K."/>
            <person name="Lipzen A."/>
            <person name="Lukacs Z."/>
            <person name="Mihaltcheva S."/>
            <person name="Morgado L.N."/>
            <person name="Niskanen T."/>
            <person name="Noordeloos M.E."/>
            <person name="Ohm R.A."/>
            <person name="Ortiz-Santana B."/>
            <person name="Ovrebo C."/>
            <person name="Racz N."/>
            <person name="Riley R."/>
            <person name="Savchenko A."/>
            <person name="Shiryaev A."/>
            <person name="Soop K."/>
            <person name="Spirin V."/>
            <person name="Szebenyi C."/>
            <person name="Tomsovsky M."/>
            <person name="Tulloss R.E."/>
            <person name="Uehling J."/>
            <person name="Grigoriev I.V."/>
            <person name="Vagvolgyi C."/>
            <person name="Papp T."/>
            <person name="Martin F.M."/>
            <person name="Miettinen O."/>
            <person name="Hibbett D.S."/>
            <person name="Nagy L.G."/>
        </authorList>
    </citation>
    <scope>NUCLEOTIDE SEQUENCE [LARGE SCALE GENOMIC DNA]</scope>
    <source>
        <strain evidence="1 2">CBS 962.96</strain>
    </source>
</reference>
<dbReference type="OrthoDB" id="2977329at2759"/>
<dbReference type="AlphaFoldDB" id="A0A4S8MWY7"/>
<evidence type="ECO:0000313" key="2">
    <source>
        <dbReference type="Proteomes" id="UP000297245"/>
    </source>
</evidence>
<organism evidence="1 2">
    <name type="scientific">Dendrothele bispora (strain CBS 962.96)</name>
    <dbReference type="NCBI Taxonomy" id="1314807"/>
    <lineage>
        <taxon>Eukaryota</taxon>
        <taxon>Fungi</taxon>
        <taxon>Dikarya</taxon>
        <taxon>Basidiomycota</taxon>
        <taxon>Agaricomycotina</taxon>
        <taxon>Agaricomycetes</taxon>
        <taxon>Agaricomycetidae</taxon>
        <taxon>Agaricales</taxon>
        <taxon>Agaricales incertae sedis</taxon>
        <taxon>Dendrothele</taxon>
    </lineage>
</organism>
<keyword evidence="2" id="KW-1185">Reference proteome</keyword>